<sequence length="740" mass="84810">MKLNFNILIPFLCLIIQGEVRSENTSNKVNATNATENQSVVSPATQVVSGGVTQGNQVTITEEQLDNFNGYGVPGFRLAIIGDSGAESRAREVMELTSFDALLHLGDYDYSCKPNLYFDKMISDRKFQFMGIMGNHEDEAQCGPGIPQKYLELLYNEMNDKKKNSEVQCEFSPSKFMWTCKYKNMRIVGLTSGISKADDRKDQLAFLKKHLGNAEEPWKVCCWHYYDKYYHTGKYPSHSNKNIISGNNEDDESFYDYCKDQGAIIFSAHDHVYARTHVMSKFKTPEIDKFDGAENGNVVQIRHGATLNILNGAGGWEMYIEQGKEKDYSHWQKKYAKGENNENEKKYGGLFCDFNYKGDVNKAFCRFLRTHSSEKVFDSFYIYRNEDPGNVSYTQMDVTFRDEKIKAYKIANNIKDDTQFLPGSGNGSEGDNDGASNFKNLGEKIFNTRNIIIGGSVTAALALVVGGLFIVKKRKKIDIKDSNLLNKSLKEKEAIVFYNNYNGNNNNNNNYNTLPMNSLGPIMMLGQNSTTKDNYSPIFNSSNGDYNRYSDKFIQNLTLNNSNNNNNNSSNLGRDDVPLVNNYSSESRYQSQSRYPLQSRYQSERSQNYNESYQSRGRSESQGQSYQSRGRSESQGQSYQSRGRSESQGQRQRQRESRGRSQSRGQGQDQDYYRYRSRSRSQGRSAYESNSRKIDNRTPSMRYNQNQNNNNNIQFSSMARSNKNTYDYDNNTYYSYNKYQ</sequence>
<feature type="transmembrane region" description="Helical" evidence="2">
    <location>
        <begin position="451"/>
        <end position="471"/>
    </location>
</feature>
<evidence type="ECO:0000256" key="3">
    <source>
        <dbReference type="SAM" id="SignalP"/>
    </source>
</evidence>
<feature type="region of interest" description="Disordered" evidence="1">
    <location>
        <begin position="558"/>
        <end position="712"/>
    </location>
</feature>
<dbReference type="GO" id="GO:0016787">
    <property type="term" value="F:hydrolase activity"/>
    <property type="evidence" value="ECO:0007669"/>
    <property type="project" value="InterPro"/>
</dbReference>
<dbReference type="InterPro" id="IPR029052">
    <property type="entry name" value="Metallo-depent_PP-like"/>
</dbReference>
<organism evidence="5 6">
    <name type="scientific">Neocallimastix californiae</name>
    <dbReference type="NCBI Taxonomy" id="1754190"/>
    <lineage>
        <taxon>Eukaryota</taxon>
        <taxon>Fungi</taxon>
        <taxon>Fungi incertae sedis</taxon>
        <taxon>Chytridiomycota</taxon>
        <taxon>Chytridiomycota incertae sedis</taxon>
        <taxon>Neocallimastigomycetes</taxon>
        <taxon>Neocallimastigales</taxon>
        <taxon>Neocallimastigaceae</taxon>
        <taxon>Neocallimastix</taxon>
    </lineage>
</organism>
<dbReference type="Pfam" id="PF00149">
    <property type="entry name" value="Metallophos"/>
    <property type="match status" value="1"/>
</dbReference>
<dbReference type="InterPro" id="IPR004843">
    <property type="entry name" value="Calcineurin-like_PHP"/>
</dbReference>
<protein>
    <recommendedName>
        <fullName evidence="4">Calcineurin-like phosphoesterase domain-containing protein</fullName>
    </recommendedName>
</protein>
<gene>
    <name evidence="5" type="ORF">LY90DRAFT_706962</name>
</gene>
<dbReference type="STRING" id="1754190.A0A1Y2AL04"/>
<dbReference type="OrthoDB" id="5597180at2759"/>
<keyword evidence="2" id="KW-1133">Transmembrane helix</keyword>
<evidence type="ECO:0000313" key="6">
    <source>
        <dbReference type="Proteomes" id="UP000193920"/>
    </source>
</evidence>
<keyword evidence="2" id="KW-0812">Transmembrane</keyword>
<accession>A0A1Y2AL04</accession>
<comment type="caution">
    <text evidence="5">The sequence shown here is derived from an EMBL/GenBank/DDBJ whole genome shotgun (WGS) entry which is preliminary data.</text>
</comment>
<dbReference type="Proteomes" id="UP000193920">
    <property type="component" value="Unassembled WGS sequence"/>
</dbReference>
<feature type="chain" id="PRO_5013299488" description="Calcineurin-like phosphoesterase domain-containing protein" evidence="3">
    <location>
        <begin position="23"/>
        <end position="740"/>
    </location>
</feature>
<feature type="compositionally biased region" description="Low complexity" evidence="1">
    <location>
        <begin position="583"/>
        <end position="595"/>
    </location>
</feature>
<feature type="compositionally biased region" description="Low complexity" evidence="1">
    <location>
        <begin position="660"/>
        <end position="670"/>
    </location>
</feature>
<proteinExistence type="predicted"/>
<name>A0A1Y2AL04_9FUNG</name>
<keyword evidence="6" id="KW-1185">Reference proteome</keyword>
<feature type="signal peptide" evidence="3">
    <location>
        <begin position="1"/>
        <end position="22"/>
    </location>
</feature>
<evidence type="ECO:0000256" key="1">
    <source>
        <dbReference type="SAM" id="MobiDB-lite"/>
    </source>
</evidence>
<feature type="domain" description="Calcineurin-like phosphoesterase" evidence="4">
    <location>
        <begin position="77"/>
        <end position="273"/>
    </location>
</feature>
<feature type="compositionally biased region" description="Low complexity" evidence="1">
    <location>
        <begin position="558"/>
        <end position="572"/>
    </location>
</feature>
<dbReference type="AlphaFoldDB" id="A0A1Y2AL04"/>
<evidence type="ECO:0000313" key="5">
    <source>
        <dbReference type="EMBL" id="ORY22917.1"/>
    </source>
</evidence>
<evidence type="ECO:0000256" key="2">
    <source>
        <dbReference type="SAM" id="Phobius"/>
    </source>
</evidence>
<reference evidence="5 6" key="1">
    <citation type="submission" date="2016-08" db="EMBL/GenBank/DDBJ databases">
        <title>A Parts List for Fungal Cellulosomes Revealed by Comparative Genomics.</title>
        <authorList>
            <consortium name="DOE Joint Genome Institute"/>
            <person name="Haitjema C.H."/>
            <person name="Gilmore S.P."/>
            <person name="Henske J.K."/>
            <person name="Solomon K.V."/>
            <person name="De Groot R."/>
            <person name="Kuo A."/>
            <person name="Mondo S.J."/>
            <person name="Salamov A.A."/>
            <person name="Labutti K."/>
            <person name="Zhao Z."/>
            <person name="Chiniquy J."/>
            <person name="Barry K."/>
            <person name="Brewer H.M."/>
            <person name="Purvine S.O."/>
            <person name="Wright A.T."/>
            <person name="Boxma B."/>
            <person name="Van Alen T."/>
            <person name="Hackstein J.H."/>
            <person name="Baker S.E."/>
            <person name="Grigoriev I.V."/>
            <person name="O'Malley M.A."/>
        </authorList>
    </citation>
    <scope>NUCLEOTIDE SEQUENCE [LARGE SCALE GENOMIC DNA]</scope>
    <source>
        <strain evidence="5 6">G1</strain>
    </source>
</reference>
<feature type="compositionally biased region" description="Polar residues" evidence="1">
    <location>
        <begin position="599"/>
        <end position="610"/>
    </location>
</feature>
<keyword evidence="2" id="KW-0472">Membrane</keyword>
<dbReference type="SUPFAM" id="SSF56300">
    <property type="entry name" value="Metallo-dependent phosphatases"/>
    <property type="match status" value="1"/>
</dbReference>
<feature type="compositionally biased region" description="Low complexity" evidence="1">
    <location>
        <begin position="611"/>
        <end position="651"/>
    </location>
</feature>
<dbReference type="EMBL" id="MCOG01000240">
    <property type="protein sequence ID" value="ORY22917.1"/>
    <property type="molecule type" value="Genomic_DNA"/>
</dbReference>
<keyword evidence="3" id="KW-0732">Signal</keyword>
<evidence type="ECO:0000259" key="4">
    <source>
        <dbReference type="Pfam" id="PF00149"/>
    </source>
</evidence>